<accession>A0A919UXQ4</accession>
<evidence type="ECO:0000313" key="3">
    <source>
        <dbReference type="EMBL" id="GII77246.1"/>
    </source>
</evidence>
<keyword evidence="2" id="KW-0812">Transmembrane</keyword>
<evidence type="ECO:0000313" key="4">
    <source>
        <dbReference type="Proteomes" id="UP000655287"/>
    </source>
</evidence>
<feature type="transmembrane region" description="Helical" evidence="2">
    <location>
        <begin position="103"/>
        <end position="123"/>
    </location>
</feature>
<name>A0A919UXQ4_9ACTN</name>
<dbReference type="EMBL" id="BOOU01000033">
    <property type="protein sequence ID" value="GII77246.1"/>
    <property type="molecule type" value="Genomic_DNA"/>
</dbReference>
<feature type="transmembrane region" description="Helical" evidence="2">
    <location>
        <begin position="38"/>
        <end position="57"/>
    </location>
</feature>
<dbReference type="Proteomes" id="UP000655287">
    <property type="component" value="Unassembled WGS sequence"/>
</dbReference>
<dbReference type="AlphaFoldDB" id="A0A919UXQ4"/>
<sequence length="148" mass="14401">MSVLLTLATDVASPVCSTQAECAGQGVGTFVGTPRRVWASIAALAGLAGVVLGWLAVRSVRRLDGGGRRAAIVALVVAAAAGLNGAVNLAVADGGLGTGNGVAGGAAALALGLAGAVLGGLALTRSRRSGHPSTEAEMRRGPRVRPRG</sequence>
<dbReference type="RefSeq" id="WP_203984051.1">
    <property type="nucleotide sequence ID" value="NZ_BOOU01000033.1"/>
</dbReference>
<reference evidence="3" key="1">
    <citation type="submission" date="2021-01" db="EMBL/GenBank/DDBJ databases">
        <title>Whole genome shotgun sequence of Sphaerisporangium rufum NBRC 109079.</title>
        <authorList>
            <person name="Komaki H."/>
            <person name="Tamura T."/>
        </authorList>
    </citation>
    <scope>NUCLEOTIDE SEQUENCE</scope>
    <source>
        <strain evidence="3">NBRC 109079</strain>
    </source>
</reference>
<proteinExistence type="predicted"/>
<feature type="transmembrane region" description="Helical" evidence="2">
    <location>
        <begin position="69"/>
        <end position="91"/>
    </location>
</feature>
<evidence type="ECO:0000256" key="2">
    <source>
        <dbReference type="SAM" id="Phobius"/>
    </source>
</evidence>
<dbReference type="InterPro" id="IPR045770">
    <property type="entry name" value="DUF6223"/>
</dbReference>
<evidence type="ECO:0000256" key="1">
    <source>
        <dbReference type="SAM" id="MobiDB-lite"/>
    </source>
</evidence>
<gene>
    <name evidence="3" type="ORF">Sru01_22280</name>
</gene>
<keyword evidence="2" id="KW-1133">Transmembrane helix</keyword>
<keyword evidence="4" id="KW-1185">Reference proteome</keyword>
<dbReference type="Pfam" id="PF19733">
    <property type="entry name" value="DUF6223"/>
    <property type="match status" value="1"/>
</dbReference>
<comment type="caution">
    <text evidence="3">The sequence shown here is derived from an EMBL/GenBank/DDBJ whole genome shotgun (WGS) entry which is preliminary data.</text>
</comment>
<keyword evidence="2" id="KW-0472">Membrane</keyword>
<feature type="region of interest" description="Disordered" evidence="1">
    <location>
        <begin position="126"/>
        <end position="148"/>
    </location>
</feature>
<organism evidence="3 4">
    <name type="scientific">Sphaerisporangium rufum</name>
    <dbReference type="NCBI Taxonomy" id="1381558"/>
    <lineage>
        <taxon>Bacteria</taxon>
        <taxon>Bacillati</taxon>
        <taxon>Actinomycetota</taxon>
        <taxon>Actinomycetes</taxon>
        <taxon>Streptosporangiales</taxon>
        <taxon>Streptosporangiaceae</taxon>
        <taxon>Sphaerisporangium</taxon>
    </lineage>
</organism>
<protein>
    <submittedName>
        <fullName evidence="3">Uncharacterized protein</fullName>
    </submittedName>
</protein>